<evidence type="ECO:0000313" key="1">
    <source>
        <dbReference type="EMBL" id="EGO28737.1"/>
    </source>
</evidence>
<dbReference type="EMBL" id="GL945430">
    <property type="protein sequence ID" value="EGO28737.1"/>
    <property type="molecule type" value="Genomic_DNA"/>
</dbReference>
<proteinExistence type="predicted"/>
<dbReference type="AlphaFoldDB" id="F8NK53"/>
<organism>
    <name type="scientific">Serpula lacrymans var. lacrymans (strain S7.9)</name>
    <name type="common">Dry rot fungus</name>
    <dbReference type="NCBI Taxonomy" id="578457"/>
    <lineage>
        <taxon>Eukaryota</taxon>
        <taxon>Fungi</taxon>
        <taxon>Dikarya</taxon>
        <taxon>Basidiomycota</taxon>
        <taxon>Agaricomycotina</taxon>
        <taxon>Agaricomycetes</taxon>
        <taxon>Agaricomycetidae</taxon>
        <taxon>Boletales</taxon>
        <taxon>Coniophorineae</taxon>
        <taxon>Serpulaceae</taxon>
        <taxon>Serpula</taxon>
    </lineage>
</organism>
<dbReference type="RefSeq" id="XP_007314936.1">
    <property type="nucleotide sequence ID" value="XM_007314874.1"/>
</dbReference>
<name>F8NK53_SERL9</name>
<protein>
    <submittedName>
        <fullName evidence="1">Uncharacterized protein</fullName>
    </submittedName>
</protein>
<dbReference type="Proteomes" id="UP000008064">
    <property type="component" value="Unassembled WGS sequence"/>
</dbReference>
<dbReference type="HOGENOM" id="CLU_2575315_0_0_1"/>
<sequence>MDSFSADMRTKIKLSRSKSHLQHSFRFDPRPCLVMSTSSRNNQQPHGDDGFGAILVIQRRSTAGLHCGQKERNPAELRALQ</sequence>
<reference evidence="1" key="1">
    <citation type="submission" date="2011-04" db="EMBL/GenBank/DDBJ databases">
        <title>Evolution of plant cell wall degrading machinery underlies the functional diversity of forest fungi.</title>
        <authorList>
            <consortium name="US DOE Joint Genome Institute (JGI-PGF)"/>
            <person name="Eastwood D.C."/>
            <person name="Floudas D."/>
            <person name="Binder M."/>
            <person name="Majcherczyk A."/>
            <person name="Schneider P."/>
            <person name="Aerts A."/>
            <person name="Asiegbu F.O."/>
            <person name="Baker S.E."/>
            <person name="Barry K."/>
            <person name="Bendiksby M."/>
            <person name="Blumentritt M."/>
            <person name="Coutinho P.M."/>
            <person name="Cullen D."/>
            <person name="Cullen D."/>
            <person name="Gathman A."/>
            <person name="Goodell B."/>
            <person name="Henrissat B."/>
            <person name="Ihrmark K."/>
            <person name="Kauserud H."/>
            <person name="Kohler A."/>
            <person name="LaButti K."/>
            <person name="Lapidus A."/>
            <person name="Lavin J.L."/>
            <person name="Lee Y.-H."/>
            <person name="Lindquist E."/>
            <person name="Lilly W."/>
            <person name="Lucas S."/>
            <person name="Morin E."/>
            <person name="Murat C."/>
            <person name="Oguiza J.A."/>
            <person name="Park J."/>
            <person name="Pisabarro A.G."/>
            <person name="Riley R."/>
            <person name="Rosling A."/>
            <person name="Salamov A."/>
            <person name="Schmidt O."/>
            <person name="Schmutz J."/>
            <person name="Skrede I."/>
            <person name="Stenlid J."/>
            <person name="Wiebenga A."/>
            <person name="Xie X."/>
            <person name="Kues U."/>
            <person name="Hibbett D.S."/>
            <person name="Hoffmeister D."/>
            <person name="Hogberg N."/>
            <person name="Martin F."/>
            <person name="Grigoriev I.V."/>
            <person name="Watkinson S.C."/>
        </authorList>
    </citation>
    <scope>NUCLEOTIDE SEQUENCE</scope>
    <source>
        <strain evidence="1">S7.9</strain>
    </source>
</reference>
<accession>F8NK53</accession>
<gene>
    <name evidence="1" type="ORF">SERLADRAFT_366430</name>
</gene>
<dbReference type="KEGG" id="sla:SERLADRAFT_366430"/>
<dbReference type="GeneID" id="18810148"/>